<dbReference type="PROSITE" id="PS00211">
    <property type="entry name" value="ABC_TRANSPORTER_1"/>
    <property type="match status" value="1"/>
</dbReference>
<feature type="domain" description="ABC transporter" evidence="5">
    <location>
        <begin position="359"/>
        <end position="569"/>
    </location>
</feature>
<dbReference type="InterPro" id="IPR017871">
    <property type="entry name" value="ABC_transporter-like_CS"/>
</dbReference>
<feature type="domain" description="ABC transporter" evidence="5">
    <location>
        <begin position="2"/>
        <end position="254"/>
    </location>
</feature>
<protein>
    <submittedName>
        <fullName evidence="6">ABC-F family ATP-binding cassette domain-containing protein</fullName>
    </submittedName>
</protein>
<dbReference type="SUPFAM" id="SSF52540">
    <property type="entry name" value="P-loop containing nucleoside triphosphate hydrolases"/>
    <property type="match status" value="2"/>
</dbReference>
<name>A0ABX2H885_9FIRM</name>
<dbReference type="PANTHER" id="PTHR42855">
    <property type="entry name" value="ABC TRANSPORTER ATP-BINDING SUBUNIT"/>
    <property type="match status" value="1"/>
</dbReference>
<dbReference type="Proteomes" id="UP001644719">
    <property type="component" value="Unassembled WGS sequence"/>
</dbReference>
<dbReference type="Gene3D" id="3.40.50.300">
    <property type="entry name" value="P-loop containing nucleotide triphosphate hydrolases"/>
    <property type="match status" value="2"/>
</dbReference>
<evidence type="ECO:0000256" key="4">
    <source>
        <dbReference type="SAM" id="MobiDB-lite"/>
    </source>
</evidence>
<organism evidence="6 7">
    <name type="scientific">Blautia faecis</name>
    <dbReference type="NCBI Taxonomy" id="871665"/>
    <lineage>
        <taxon>Bacteria</taxon>
        <taxon>Bacillati</taxon>
        <taxon>Bacillota</taxon>
        <taxon>Clostridia</taxon>
        <taxon>Lachnospirales</taxon>
        <taxon>Lachnospiraceae</taxon>
        <taxon>Blautia</taxon>
    </lineage>
</organism>
<dbReference type="CDD" id="cd03221">
    <property type="entry name" value="ABCF_EF-3"/>
    <property type="match status" value="1"/>
</dbReference>
<dbReference type="InterPro" id="IPR051309">
    <property type="entry name" value="ABCF_ATPase"/>
</dbReference>
<dbReference type="PROSITE" id="PS50893">
    <property type="entry name" value="ABC_TRANSPORTER_2"/>
    <property type="match status" value="2"/>
</dbReference>
<dbReference type="InterPro" id="IPR003439">
    <property type="entry name" value="ABC_transporter-like_ATP-bd"/>
</dbReference>
<gene>
    <name evidence="6" type="ORF">G5B17_08930</name>
</gene>
<evidence type="ECO:0000313" key="6">
    <source>
        <dbReference type="EMBL" id="NSG85556.1"/>
    </source>
</evidence>
<dbReference type="InterPro" id="IPR003593">
    <property type="entry name" value="AAA+_ATPase"/>
</dbReference>
<keyword evidence="3" id="KW-0175">Coiled coil</keyword>
<dbReference type="PANTHER" id="PTHR42855:SF2">
    <property type="entry name" value="DRUG RESISTANCE ABC TRANSPORTER,ATP-BINDING PROTEIN"/>
    <property type="match status" value="1"/>
</dbReference>
<proteinExistence type="predicted"/>
<dbReference type="GO" id="GO:0005524">
    <property type="term" value="F:ATP binding"/>
    <property type="evidence" value="ECO:0007669"/>
    <property type="project" value="UniProtKB-KW"/>
</dbReference>
<reference evidence="6 7" key="1">
    <citation type="journal article" date="2020" name="Cell Host Microbe">
        <title>Functional and Genomic Variation between Human-Derived Isolates of Lachnospiraceae Reveals Inter- and Intra-Species Diversity.</title>
        <authorList>
            <person name="Sorbara M.T."/>
            <person name="Littmann E.R."/>
            <person name="Fontana E."/>
            <person name="Moody T.U."/>
            <person name="Kohout C.E."/>
            <person name="Gjonbalaj M."/>
            <person name="Eaton V."/>
            <person name="Seok R."/>
            <person name="Leiner I.M."/>
            <person name="Pamer E.G."/>
        </authorList>
    </citation>
    <scope>NUCLEOTIDE SEQUENCE [LARGE SCALE GENOMIC DNA]</scope>
    <source>
        <strain evidence="6 7">MSK.17.74</strain>
    </source>
</reference>
<evidence type="ECO:0000256" key="1">
    <source>
        <dbReference type="ARBA" id="ARBA00022741"/>
    </source>
</evidence>
<evidence type="ECO:0000256" key="3">
    <source>
        <dbReference type="SAM" id="Coils"/>
    </source>
</evidence>
<evidence type="ECO:0000259" key="5">
    <source>
        <dbReference type="PROSITE" id="PS50893"/>
    </source>
</evidence>
<dbReference type="InterPro" id="IPR027417">
    <property type="entry name" value="P-loop_NTPase"/>
</dbReference>
<feature type="region of interest" description="Disordered" evidence="4">
    <location>
        <begin position="329"/>
        <end position="350"/>
    </location>
</feature>
<evidence type="ECO:0000313" key="7">
    <source>
        <dbReference type="Proteomes" id="UP001644719"/>
    </source>
</evidence>
<keyword evidence="2 6" id="KW-0067">ATP-binding</keyword>
<accession>A0ABX2H885</accession>
<evidence type="ECO:0000256" key="2">
    <source>
        <dbReference type="ARBA" id="ARBA00022840"/>
    </source>
</evidence>
<dbReference type="RefSeq" id="WP_173769736.1">
    <property type="nucleotide sequence ID" value="NZ_JAAITS010000021.1"/>
</dbReference>
<keyword evidence="7" id="KW-1185">Reference proteome</keyword>
<sequence length="610" mass="69862">MIKAENLSYSFPHKELYNKISFTLEDDVHCAFIGTNGTGKSTLVNMILHPDKYLYDGKLIVDVPGRIGYVSQFYTVEEEKEITVFDYISEEFVRLQNKINQICEDMAATDHLEELMEEYQQTLDEFNAIDGDFYESNIRKQLKTAGLAGYEDQLLTNLSGGEFKLVQAIREMMISPKFIIMDEPDVFLDFQHLNALRNLINSHKGTLLVITHNRYLLNHCFNKILHLENTEMQEFDGNYVDYNFALLQMKIEQQELAAADMEEIERNRKIVERLRNSATAIDSATRGRSLHARVSLLERLEARKTKSPFVDIKQPEIVFHADEVFDAEVSGENPEEALESERKSELGDANAENEAEKIVLSVEDYNVTFDREIMEHVSFVLHAGDKVAIVGPNGTGKTTLLRDVIKGENPAIRLGENVKMAYLSQMHGEVFDEKATVLKNFEDAGFDTDDQVIAYLKTYGFEKELIYSPVCELSGGEKNLLQLAKISRTGAGLLLLDEPTSHLDTYSQLALEQAVEKYNGTVLMVSHDFYTVANCMDYVLLTEDKGLRKVSMRKFRKMIYADHFDKDYLEYEQKKKELENRIAFALQAGKYEDAKKISQELEKLLRKYNG</sequence>
<dbReference type="SMART" id="SM00382">
    <property type="entry name" value="AAA"/>
    <property type="match status" value="2"/>
</dbReference>
<comment type="caution">
    <text evidence="6">The sequence shown here is derived from an EMBL/GenBank/DDBJ whole genome shotgun (WGS) entry which is preliminary data.</text>
</comment>
<dbReference type="Pfam" id="PF00005">
    <property type="entry name" value="ABC_tran"/>
    <property type="match status" value="2"/>
</dbReference>
<dbReference type="EMBL" id="JAAITS010000021">
    <property type="protein sequence ID" value="NSG85556.1"/>
    <property type="molecule type" value="Genomic_DNA"/>
</dbReference>
<keyword evidence="1" id="KW-0547">Nucleotide-binding</keyword>
<feature type="coiled-coil region" evidence="3">
    <location>
        <begin position="561"/>
        <end position="588"/>
    </location>
</feature>